<name>A0A8H6D194_9HYPO</name>
<feature type="coiled-coil region" evidence="1">
    <location>
        <begin position="24"/>
        <end position="55"/>
    </location>
</feature>
<sequence>MESTPFLSAPPSPPSMGPIPEMAVEQLVNDIHKTNQMLVQENQQLHAEYEELEAFVAHQKAIIDWQQRFIKLGEQHIKLLESIRMQATEVLQPVSLPIESSASEFRPKMCSSPLSTPPSLSLDIQPATYEASQETRDSSETGQGGSDTNEYHMVVDNQAELNNLYLLTQYG</sequence>
<evidence type="ECO:0000256" key="1">
    <source>
        <dbReference type="SAM" id="Coils"/>
    </source>
</evidence>
<keyword evidence="1" id="KW-0175">Coiled coil</keyword>
<evidence type="ECO:0000313" key="3">
    <source>
        <dbReference type="EMBL" id="KAF5700706.1"/>
    </source>
</evidence>
<reference evidence="3 4" key="1">
    <citation type="submission" date="2020-05" db="EMBL/GenBank/DDBJ databases">
        <title>Identification and distribution of gene clusters putatively required for synthesis of sphingolipid metabolism inhibitors in phylogenetically diverse species of the filamentous fungus Fusarium.</title>
        <authorList>
            <person name="Kim H.-S."/>
            <person name="Busman M."/>
            <person name="Brown D.W."/>
            <person name="Divon H."/>
            <person name="Uhlig S."/>
            <person name="Proctor R.H."/>
        </authorList>
    </citation>
    <scope>NUCLEOTIDE SEQUENCE [LARGE SCALE GENOMIC DNA]</scope>
    <source>
        <strain evidence="3 4">NRRL 26131</strain>
    </source>
</reference>
<organism evidence="3 4">
    <name type="scientific">Fusarium globosum</name>
    <dbReference type="NCBI Taxonomy" id="78864"/>
    <lineage>
        <taxon>Eukaryota</taxon>
        <taxon>Fungi</taxon>
        <taxon>Dikarya</taxon>
        <taxon>Ascomycota</taxon>
        <taxon>Pezizomycotina</taxon>
        <taxon>Sordariomycetes</taxon>
        <taxon>Hypocreomycetidae</taxon>
        <taxon>Hypocreales</taxon>
        <taxon>Nectriaceae</taxon>
        <taxon>Fusarium</taxon>
        <taxon>Fusarium fujikuroi species complex</taxon>
    </lineage>
</organism>
<evidence type="ECO:0000256" key="2">
    <source>
        <dbReference type="SAM" id="MobiDB-lite"/>
    </source>
</evidence>
<feature type="region of interest" description="Disordered" evidence="2">
    <location>
        <begin position="128"/>
        <end position="149"/>
    </location>
</feature>
<accession>A0A8H6D194</accession>
<dbReference type="Proteomes" id="UP000532311">
    <property type="component" value="Unassembled WGS sequence"/>
</dbReference>
<comment type="caution">
    <text evidence="3">The sequence shown here is derived from an EMBL/GenBank/DDBJ whole genome shotgun (WGS) entry which is preliminary data.</text>
</comment>
<proteinExistence type="predicted"/>
<dbReference type="AlphaFoldDB" id="A0A8H6D194"/>
<protein>
    <submittedName>
        <fullName evidence="3">Uncharacterized protein</fullName>
    </submittedName>
</protein>
<gene>
    <name evidence="3" type="ORF">FGLOB1_10636</name>
</gene>
<dbReference type="EMBL" id="JAAQPF010000514">
    <property type="protein sequence ID" value="KAF5700706.1"/>
    <property type="molecule type" value="Genomic_DNA"/>
</dbReference>
<evidence type="ECO:0000313" key="4">
    <source>
        <dbReference type="Proteomes" id="UP000532311"/>
    </source>
</evidence>
<keyword evidence="4" id="KW-1185">Reference proteome</keyword>